<keyword evidence="1" id="KW-0175">Coiled coil</keyword>
<dbReference type="OrthoDB" id="2989771at2"/>
<evidence type="ECO:0000259" key="3">
    <source>
        <dbReference type="Pfam" id="PF26571"/>
    </source>
</evidence>
<dbReference type="Proteomes" id="UP000230551">
    <property type="component" value="Unassembled WGS sequence"/>
</dbReference>
<comment type="caution">
    <text evidence="4">The sequence shown here is derived from an EMBL/GenBank/DDBJ whole genome shotgun (WGS) entry which is preliminary data.</text>
</comment>
<evidence type="ECO:0000313" key="5">
    <source>
        <dbReference type="Proteomes" id="UP000230551"/>
    </source>
</evidence>
<dbReference type="STRING" id="85968.GCA_900073015_01313"/>
<dbReference type="EMBL" id="PDCN02000002">
    <property type="protein sequence ID" value="PIB77260.1"/>
    <property type="molecule type" value="Genomic_DNA"/>
</dbReference>
<dbReference type="Pfam" id="PF26571">
    <property type="entry name" value="VldE"/>
    <property type="match status" value="1"/>
</dbReference>
<keyword evidence="2" id="KW-0732">Signal</keyword>
<accession>A0A2G5PGI4</accession>
<sequence length="318" mass="33239">MAKLAGHRRVVGAIAAAVTLAAVLGGQAAADPAQDDLADFTELSRQVEELSQTIVNAQPDLDNKLKLLSEADAKHSADLANLEATKQQLAGYQSAVDQFATAVYMGGRTDSMSAILTASSPADLIDRLASQRVIGSQMTDQMNGLRQANTDAQAAATASQESATQAKDAVDAAVAVRSDLQNKRAELRQKMVAVNASYARIPPEQQAALTLPTAAVTEALGPIAPIPTVGFSGLVPNARMLADYIMATYPGVQSIGGVRADPLPDHPSGRAIDIMIGSDMGLGDAINADVQAQAARFGVSYTMWRVAAHFDHVHVTVN</sequence>
<dbReference type="AlphaFoldDB" id="A0A2G5PGI4"/>
<evidence type="ECO:0000313" key="4">
    <source>
        <dbReference type="EMBL" id="PIB77260.1"/>
    </source>
</evidence>
<protein>
    <recommendedName>
        <fullName evidence="3">ARB-07466-like C-terminal domain-containing protein</fullName>
    </recommendedName>
</protein>
<proteinExistence type="predicted"/>
<keyword evidence="5" id="KW-1185">Reference proteome</keyword>
<feature type="signal peptide" evidence="2">
    <location>
        <begin position="1"/>
        <end position="30"/>
    </location>
</feature>
<feature type="domain" description="ARB-07466-like C-terminal" evidence="3">
    <location>
        <begin position="233"/>
        <end position="305"/>
    </location>
</feature>
<name>A0A2G5PGI4_9MYCO</name>
<organism evidence="4 5">
    <name type="scientific">Mycolicibacterium brumae</name>
    <dbReference type="NCBI Taxonomy" id="85968"/>
    <lineage>
        <taxon>Bacteria</taxon>
        <taxon>Bacillati</taxon>
        <taxon>Actinomycetota</taxon>
        <taxon>Actinomycetes</taxon>
        <taxon>Mycobacteriales</taxon>
        <taxon>Mycobacteriaceae</taxon>
        <taxon>Mycolicibacterium</taxon>
    </lineage>
</organism>
<feature type="coiled-coil region" evidence="1">
    <location>
        <begin position="170"/>
        <end position="197"/>
    </location>
</feature>
<gene>
    <name evidence="4" type="ORF">CQY22_003205</name>
</gene>
<feature type="chain" id="PRO_5013895753" description="ARB-07466-like C-terminal domain-containing protein" evidence="2">
    <location>
        <begin position="31"/>
        <end position="318"/>
    </location>
</feature>
<dbReference type="RefSeq" id="WP_128111910.1">
    <property type="nucleotide sequence ID" value="NZ_CP104302.1"/>
</dbReference>
<reference evidence="4 5" key="1">
    <citation type="journal article" date="2017" name="Infect. Genet. Evol.">
        <title>The new phylogeny of the genus Mycobacterium: The old and the news.</title>
        <authorList>
            <person name="Tortoli E."/>
            <person name="Fedrizzi T."/>
            <person name="Meehan C.J."/>
            <person name="Trovato A."/>
            <person name="Grottola A."/>
            <person name="Giacobazzi E."/>
            <person name="Serpini G.F."/>
            <person name="Tagliazucchi S."/>
            <person name="Fabio A."/>
            <person name="Bettua C."/>
            <person name="Bertorelli R."/>
            <person name="Frascaro F."/>
            <person name="De Sanctis V."/>
            <person name="Pecorari M."/>
            <person name="Jousson O."/>
            <person name="Segata N."/>
            <person name="Cirillo D.M."/>
        </authorList>
    </citation>
    <scope>NUCLEOTIDE SEQUENCE [LARGE SCALE GENOMIC DNA]</scope>
    <source>
        <strain evidence="4 5">CIP1034565</strain>
    </source>
</reference>
<dbReference type="InterPro" id="IPR058593">
    <property type="entry name" value="ARB_07466-like_C"/>
</dbReference>
<evidence type="ECO:0000256" key="2">
    <source>
        <dbReference type="SAM" id="SignalP"/>
    </source>
</evidence>
<evidence type="ECO:0000256" key="1">
    <source>
        <dbReference type="SAM" id="Coils"/>
    </source>
</evidence>
<dbReference type="Gene3D" id="6.10.250.3150">
    <property type="match status" value="1"/>
</dbReference>